<protein>
    <submittedName>
        <fullName evidence="1">Uncharacterized protein</fullName>
    </submittedName>
</protein>
<sequence>MQKSKAIKELFKVQDTKNKFKIVKDYDLQIKGFSNITIDLLEQNEIYISNQIASTQNIKKITNIIKSKIKSEQNLDYLLSIEKIFEKYNQEFNGLLTIFENDKYSELTEKIITSLTIDSSLIKHENSTENEDKETVLRGIIQSLELKLQTKDQKIDEILKLN</sequence>
<keyword evidence="2" id="KW-1185">Reference proteome</keyword>
<dbReference type="OrthoDB" id="10009815at2"/>
<name>A0A418IKG1_STAXY</name>
<dbReference type="AlphaFoldDB" id="A0A418IKG1"/>
<dbReference type="RefSeq" id="WP_142921624.1">
    <property type="nucleotide sequence ID" value="NZ_QXUL01000089.1"/>
</dbReference>
<dbReference type="EMBL" id="QXUL01000089">
    <property type="protein sequence ID" value="RIN07795.1"/>
    <property type="molecule type" value="Genomic_DNA"/>
</dbReference>
<accession>A0A418IKG1</accession>
<proteinExistence type="predicted"/>
<feature type="non-terminal residue" evidence="1">
    <location>
        <position position="162"/>
    </location>
</feature>
<reference evidence="1 2" key="1">
    <citation type="journal article" date="2016" name="Front. Microbiol.">
        <title>Comprehensive Phylogenetic Analysis of Bovine Non-aureus Staphylococci Species Based on Whole-Genome Sequencing.</title>
        <authorList>
            <person name="Naushad S."/>
            <person name="Barkema H.W."/>
            <person name="Luby C."/>
            <person name="Condas L.A."/>
            <person name="Nobrega D.B."/>
            <person name="Carson D.A."/>
            <person name="De Buck J."/>
        </authorList>
    </citation>
    <scope>NUCLEOTIDE SEQUENCE [LARGE SCALE GENOMIC DNA]</scope>
    <source>
        <strain evidence="1 2">SNUC 102</strain>
    </source>
</reference>
<evidence type="ECO:0000313" key="2">
    <source>
        <dbReference type="Proteomes" id="UP000285567"/>
    </source>
</evidence>
<organism evidence="1 2">
    <name type="scientific">Staphylococcus xylosus</name>
    <dbReference type="NCBI Taxonomy" id="1288"/>
    <lineage>
        <taxon>Bacteria</taxon>
        <taxon>Bacillati</taxon>
        <taxon>Bacillota</taxon>
        <taxon>Bacilli</taxon>
        <taxon>Bacillales</taxon>
        <taxon>Staphylococcaceae</taxon>
        <taxon>Staphylococcus</taxon>
    </lineage>
</organism>
<evidence type="ECO:0000313" key="1">
    <source>
        <dbReference type="EMBL" id="RIN07795.1"/>
    </source>
</evidence>
<comment type="caution">
    <text evidence="1">The sequence shown here is derived from an EMBL/GenBank/DDBJ whole genome shotgun (WGS) entry which is preliminary data.</text>
</comment>
<gene>
    <name evidence="1" type="ORF">BU097_12970</name>
</gene>
<dbReference type="Proteomes" id="UP000285567">
    <property type="component" value="Unassembled WGS sequence"/>
</dbReference>